<protein>
    <submittedName>
        <fullName evidence="3">Cysteine protease, C1A family</fullName>
    </submittedName>
</protein>
<dbReference type="InterPro" id="IPR013783">
    <property type="entry name" value="Ig-like_fold"/>
</dbReference>
<dbReference type="SUPFAM" id="SSF49265">
    <property type="entry name" value="Fibronectin type III"/>
    <property type="match status" value="1"/>
</dbReference>
<name>A0A1I0YVF5_9FIRM</name>
<dbReference type="SUPFAM" id="SSF54001">
    <property type="entry name" value="Cysteine proteinases"/>
    <property type="match status" value="1"/>
</dbReference>
<evidence type="ECO:0000259" key="2">
    <source>
        <dbReference type="PROSITE" id="PS50853"/>
    </source>
</evidence>
<evidence type="ECO:0000313" key="4">
    <source>
        <dbReference type="Proteomes" id="UP000198838"/>
    </source>
</evidence>
<dbReference type="SMART" id="SM00645">
    <property type="entry name" value="Pept_C1"/>
    <property type="match status" value="1"/>
</dbReference>
<keyword evidence="3" id="KW-0645">Protease</keyword>
<dbReference type="RefSeq" id="WP_092872681.1">
    <property type="nucleotide sequence ID" value="NZ_FOJY01000011.1"/>
</dbReference>
<dbReference type="InterPro" id="IPR038765">
    <property type="entry name" value="Papain-like_cys_pep_sf"/>
</dbReference>
<feature type="signal peptide" evidence="1">
    <location>
        <begin position="1"/>
        <end position="27"/>
    </location>
</feature>
<dbReference type="InterPro" id="IPR000668">
    <property type="entry name" value="Peptidase_C1A_C"/>
</dbReference>
<dbReference type="GO" id="GO:0008234">
    <property type="term" value="F:cysteine-type peptidase activity"/>
    <property type="evidence" value="ECO:0007669"/>
    <property type="project" value="InterPro"/>
</dbReference>
<dbReference type="InterPro" id="IPR040528">
    <property type="entry name" value="Lectin-like"/>
</dbReference>
<dbReference type="EMBL" id="FOJY01000011">
    <property type="protein sequence ID" value="SFB16380.1"/>
    <property type="molecule type" value="Genomic_DNA"/>
</dbReference>
<dbReference type="PROSITE" id="PS50853">
    <property type="entry name" value="FN3"/>
    <property type="match status" value="1"/>
</dbReference>
<dbReference type="Pfam" id="PF18560">
    <property type="entry name" value="Lectin_like"/>
    <property type="match status" value="1"/>
</dbReference>
<dbReference type="InterPro" id="IPR003961">
    <property type="entry name" value="FN3_dom"/>
</dbReference>
<dbReference type="AlphaFoldDB" id="A0A1I0YVF5"/>
<keyword evidence="3" id="KW-0378">Hydrolase</keyword>
<feature type="chain" id="PRO_5011435221" evidence="1">
    <location>
        <begin position="28"/>
        <end position="750"/>
    </location>
</feature>
<keyword evidence="1" id="KW-0732">Signal</keyword>
<dbReference type="InterPro" id="IPR036116">
    <property type="entry name" value="FN3_sf"/>
</dbReference>
<dbReference type="Gene3D" id="3.90.70.10">
    <property type="entry name" value="Cysteine proteinases"/>
    <property type="match status" value="1"/>
</dbReference>
<dbReference type="GO" id="GO:0006508">
    <property type="term" value="P:proteolysis"/>
    <property type="evidence" value="ECO:0007669"/>
    <property type="project" value="UniProtKB-KW"/>
</dbReference>
<feature type="domain" description="Fibronectin type-III" evidence="2">
    <location>
        <begin position="655"/>
        <end position="750"/>
    </location>
</feature>
<reference evidence="3 4" key="1">
    <citation type="submission" date="2016-10" db="EMBL/GenBank/DDBJ databases">
        <authorList>
            <person name="de Groot N.N."/>
        </authorList>
    </citation>
    <scope>NUCLEOTIDE SEQUENCE [LARGE SCALE GENOMIC DNA]</scope>
    <source>
        <strain evidence="3 4">DSM 5522</strain>
    </source>
</reference>
<dbReference type="Proteomes" id="UP000198838">
    <property type="component" value="Unassembled WGS sequence"/>
</dbReference>
<sequence length="750" mass="84854">MKKRKIPIIILSLIMLLESINPVTAMAMETTISQDEQEETYDKPRLEKVYDENNVKKKSQSGAEVIDIDIPSVNEELSNGKLSEEVPKGFASPYSKASNLPSSYNTLKVKKAPKVANQGKKNTCWAFAATNAMSIYMLNSSKFKYNSLNLSETQLAYYEFNRQNDSLKLTGEDKNTHMGVKNTANYGKNDFFSGGNSFMNSLFLSTWAGIYKESTDPKAYSKIKNYKDSSFKKLKKRNSYKTSIAHLENSDWMSASDTQEIKKAIMKNGAVSVTVDADINYLNPKNNAFYKDNTNNLNSLHEVTLVGWDDNYSNSNFKKQPSKNGAWIALNSWGKNTYFADSKGCFRISYCDKTLSNVATYELGKKNNYDYNYQYDGDFSLDMGFYANKKLKAANEFVVKGNVLESIEAIGIATASVNTTVKVEVYKNIEKASNPKSGKLVSKATTKKTIKHMGFHTIKLKKPVIAKKGSRFAIVVTLTKSGYKNNTVGILAGSSSNRNGSWYKTNNETGYNQSFILGNRVYDLKKSSQTSDLSVRIKAFTKKIKEKKHEFKYVVVKKADTRHNGKIKKVCSLCGKTSYITINKIKSVKLSAKSFVYSGKAIKPGVTVKDSKGKIIKSKYYKVRYANNRSAGKAKVTIKFRGRYKGSVSKTFKIRPKKTGIKALKSLTRGFKISLVRNTSASGYEIFYSTDRHFNKNKKRLVIKNNLQTTKIVRKLRKNRIYYVRVRAYKNVGKKKYYSYWSKTMKVKTK</sequence>
<proteinExistence type="predicted"/>
<dbReference type="STRING" id="1120918.SAMN05216249_11146"/>
<dbReference type="CDD" id="cd02619">
    <property type="entry name" value="Peptidase_C1"/>
    <property type="match status" value="1"/>
</dbReference>
<gene>
    <name evidence="3" type="ORF">SAMN05216249_11146</name>
</gene>
<dbReference type="OrthoDB" id="3648721at2"/>
<keyword evidence="4" id="KW-1185">Reference proteome</keyword>
<evidence type="ECO:0000256" key="1">
    <source>
        <dbReference type="SAM" id="SignalP"/>
    </source>
</evidence>
<organism evidence="3 4">
    <name type="scientific">Acetitomaculum ruminis DSM 5522</name>
    <dbReference type="NCBI Taxonomy" id="1120918"/>
    <lineage>
        <taxon>Bacteria</taxon>
        <taxon>Bacillati</taxon>
        <taxon>Bacillota</taxon>
        <taxon>Clostridia</taxon>
        <taxon>Lachnospirales</taxon>
        <taxon>Lachnospiraceae</taxon>
        <taxon>Acetitomaculum</taxon>
    </lineage>
</organism>
<dbReference type="Pfam" id="PF00112">
    <property type="entry name" value="Peptidase_C1"/>
    <property type="match status" value="1"/>
</dbReference>
<accession>A0A1I0YVF5</accession>
<evidence type="ECO:0000313" key="3">
    <source>
        <dbReference type="EMBL" id="SFB16380.1"/>
    </source>
</evidence>
<dbReference type="Gene3D" id="2.60.40.10">
    <property type="entry name" value="Immunoglobulins"/>
    <property type="match status" value="1"/>
</dbReference>